<dbReference type="Proteomes" id="UP001596047">
    <property type="component" value="Unassembled WGS sequence"/>
</dbReference>
<dbReference type="InterPro" id="IPR041239">
    <property type="entry name" value="DUF5605"/>
</dbReference>
<evidence type="ECO:0000313" key="3">
    <source>
        <dbReference type="Proteomes" id="UP001596047"/>
    </source>
</evidence>
<reference evidence="3" key="1">
    <citation type="journal article" date="2019" name="Int. J. Syst. Evol. Microbiol.">
        <title>The Global Catalogue of Microorganisms (GCM) 10K type strain sequencing project: providing services to taxonomists for standard genome sequencing and annotation.</title>
        <authorList>
            <consortium name="The Broad Institute Genomics Platform"/>
            <consortium name="The Broad Institute Genome Sequencing Center for Infectious Disease"/>
            <person name="Wu L."/>
            <person name="Ma J."/>
        </authorList>
    </citation>
    <scope>NUCLEOTIDE SEQUENCE [LARGE SCALE GENOMIC DNA]</scope>
    <source>
        <strain evidence="3">CGMCC 1.3240</strain>
    </source>
</reference>
<feature type="domain" description="DUF5605" evidence="1">
    <location>
        <begin position="45"/>
        <end position="87"/>
    </location>
</feature>
<dbReference type="Gene3D" id="2.60.40.3950">
    <property type="match status" value="1"/>
</dbReference>
<accession>A0ABW0W3M9</accession>
<protein>
    <submittedName>
        <fullName evidence="2">DUF5605 domain-containing protein</fullName>
    </submittedName>
</protein>
<gene>
    <name evidence="2" type="ORF">ACFPYJ_27430</name>
</gene>
<sequence length="90" mass="10559">MSFLSQVLNETPRWAGLKKASQHACAVPDLPLYNDSNYRLYYYGDDEHVYKVEIIDTWNVTIEDTGYHQGTFRIDIPGNEYMAVRIQKRK</sequence>
<proteinExistence type="predicted"/>
<dbReference type="RefSeq" id="WP_379191420.1">
    <property type="nucleotide sequence ID" value="NZ_JBHSOW010000105.1"/>
</dbReference>
<organism evidence="2 3">
    <name type="scientific">Paenibacillus solisilvae</name>
    <dbReference type="NCBI Taxonomy" id="2486751"/>
    <lineage>
        <taxon>Bacteria</taxon>
        <taxon>Bacillati</taxon>
        <taxon>Bacillota</taxon>
        <taxon>Bacilli</taxon>
        <taxon>Bacillales</taxon>
        <taxon>Paenibacillaceae</taxon>
        <taxon>Paenibacillus</taxon>
    </lineage>
</organism>
<keyword evidence="3" id="KW-1185">Reference proteome</keyword>
<dbReference type="Pfam" id="PF18310">
    <property type="entry name" value="DUF5605"/>
    <property type="match status" value="1"/>
</dbReference>
<evidence type="ECO:0000313" key="2">
    <source>
        <dbReference type="EMBL" id="MFC5652770.1"/>
    </source>
</evidence>
<evidence type="ECO:0000259" key="1">
    <source>
        <dbReference type="Pfam" id="PF18310"/>
    </source>
</evidence>
<comment type="caution">
    <text evidence="2">The sequence shown here is derived from an EMBL/GenBank/DDBJ whole genome shotgun (WGS) entry which is preliminary data.</text>
</comment>
<name>A0ABW0W3M9_9BACL</name>
<dbReference type="EMBL" id="JBHSOW010000105">
    <property type="protein sequence ID" value="MFC5652770.1"/>
    <property type="molecule type" value="Genomic_DNA"/>
</dbReference>